<dbReference type="EMBL" id="OFSP01000078">
    <property type="protein sequence ID" value="SOY77697.1"/>
    <property type="molecule type" value="Genomic_DNA"/>
</dbReference>
<organism evidence="1 2">
    <name type="scientific">Cupriavidus taiwanensis</name>
    <dbReference type="NCBI Taxonomy" id="164546"/>
    <lineage>
        <taxon>Bacteria</taxon>
        <taxon>Pseudomonadati</taxon>
        <taxon>Pseudomonadota</taxon>
        <taxon>Betaproteobacteria</taxon>
        <taxon>Burkholderiales</taxon>
        <taxon>Burkholderiaceae</taxon>
        <taxon>Cupriavidus</taxon>
    </lineage>
</organism>
<gene>
    <name evidence="1" type="ORF">CBM2589_U10199</name>
</gene>
<protein>
    <submittedName>
        <fullName evidence="1">Uncharacterized protein</fullName>
    </submittedName>
</protein>
<dbReference type="Proteomes" id="UP000256297">
    <property type="component" value="Unassembled WGS sequence"/>
</dbReference>
<proteinExistence type="predicted"/>
<dbReference type="AlphaFoldDB" id="A0A375CR16"/>
<comment type="caution">
    <text evidence="1">The sequence shown here is derived from an EMBL/GenBank/DDBJ whole genome shotgun (WGS) entry which is preliminary data.</text>
</comment>
<evidence type="ECO:0000313" key="2">
    <source>
        <dbReference type="Proteomes" id="UP000256297"/>
    </source>
</evidence>
<sequence length="41" mass="4657">MFSRFNARKETAEARLKTLANDRHRRLSRAIRVGAVSAGRS</sequence>
<name>A0A375CR16_9BURK</name>
<reference evidence="2" key="1">
    <citation type="submission" date="2018-01" db="EMBL/GenBank/DDBJ databases">
        <authorList>
            <person name="Gaut B.S."/>
            <person name="Morton B.R."/>
            <person name="Clegg M.T."/>
            <person name="Duvall M.R."/>
        </authorList>
    </citation>
    <scope>NUCLEOTIDE SEQUENCE [LARGE SCALE GENOMIC DNA]</scope>
</reference>
<accession>A0A375CR16</accession>
<evidence type="ECO:0000313" key="1">
    <source>
        <dbReference type="EMBL" id="SOY77697.1"/>
    </source>
</evidence>